<dbReference type="AlphaFoldDB" id="A0A833TI86"/>
<feature type="non-terminal residue" evidence="1">
    <location>
        <position position="1"/>
    </location>
</feature>
<evidence type="ECO:0000313" key="2">
    <source>
        <dbReference type="Proteomes" id="UP000619265"/>
    </source>
</evidence>
<sequence>IHTILFVLRSYAGGFVEDDQQRKLALPKPKLPNGQCPSGFLDYAVNMINLEGRNLSYLTASGYGLRETLFYGLFSRLQIYRTRSEMLLALSCITDGVLSLDGGMIKKSGVFALVAGSKDIEVKFPIASVRSNAPANYIQTEDMIRMLEWERSKIAEDMEREEQLYNTMSSVIIFLQKVEPM</sequence>
<protein>
    <recommendedName>
        <fullName evidence="3">Protein DEFECTIVE IN MERISTEM SILENCING 3-like</fullName>
    </recommendedName>
</protein>
<dbReference type="PANTHER" id="PTHR33566:SF9">
    <property type="entry name" value="DEFECTIVE IN MERISTEM SILENCING PROTEIN"/>
    <property type="match status" value="1"/>
</dbReference>
<accession>A0A833TI86</accession>
<name>A0A833TI86_JUGRE</name>
<dbReference type="EMBL" id="LIHL02000014">
    <property type="protein sequence ID" value="KAF5447392.1"/>
    <property type="molecule type" value="Genomic_DNA"/>
</dbReference>
<organism evidence="1 2">
    <name type="scientific">Juglans regia</name>
    <name type="common">English walnut</name>
    <dbReference type="NCBI Taxonomy" id="51240"/>
    <lineage>
        <taxon>Eukaryota</taxon>
        <taxon>Viridiplantae</taxon>
        <taxon>Streptophyta</taxon>
        <taxon>Embryophyta</taxon>
        <taxon>Tracheophyta</taxon>
        <taxon>Spermatophyta</taxon>
        <taxon>Magnoliopsida</taxon>
        <taxon>eudicotyledons</taxon>
        <taxon>Gunneridae</taxon>
        <taxon>Pentapetalae</taxon>
        <taxon>rosids</taxon>
        <taxon>fabids</taxon>
        <taxon>Fagales</taxon>
        <taxon>Juglandaceae</taxon>
        <taxon>Juglans</taxon>
    </lineage>
</organism>
<dbReference type="PANTHER" id="PTHR33566">
    <property type="entry name" value="EN/SPM-LIKE TRANSPOSON-RELATED"/>
    <property type="match status" value="1"/>
</dbReference>
<evidence type="ECO:0008006" key="3">
    <source>
        <dbReference type="Google" id="ProtNLM"/>
    </source>
</evidence>
<reference evidence="1" key="1">
    <citation type="submission" date="2015-10" db="EMBL/GenBank/DDBJ databases">
        <authorList>
            <person name="Martinez-Garcia P.J."/>
            <person name="Crepeau M.W."/>
            <person name="Puiu D."/>
            <person name="Gonzalez-Ibeas D."/>
            <person name="Whalen J."/>
            <person name="Stevens K."/>
            <person name="Paul R."/>
            <person name="Butterfield T."/>
            <person name="Britton M."/>
            <person name="Reagan R."/>
            <person name="Chakraborty S."/>
            <person name="Walawage S.L."/>
            <person name="Vasquez-Gross H.A."/>
            <person name="Cardeno C."/>
            <person name="Famula R."/>
            <person name="Pratt K."/>
            <person name="Kuruganti S."/>
            <person name="Aradhya M.K."/>
            <person name="Leslie C.A."/>
            <person name="Dandekar A.M."/>
            <person name="Salzberg S.L."/>
            <person name="Wegrzyn J.L."/>
            <person name="Langley C.H."/>
            <person name="Neale D.B."/>
        </authorList>
    </citation>
    <scope>NUCLEOTIDE SEQUENCE</scope>
    <source>
        <tissue evidence="1">Leaves</tissue>
    </source>
</reference>
<reference evidence="1" key="2">
    <citation type="submission" date="2020-03" db="EMBL/GenBank/DDBJ databases">
        <title>Walnut 2.0.</title>
        <authorList>
            <person name="Marrano A."/>
            <person name="Britton M."/>
            <person name="Zimin A.V."/>
            <person name="Zaini P.A."/>
            <person name="Workman R."/>
            <person name="Puiu D."/>
            <person name="Bianco L."/>
            <person name="Allen B.J."/>
            <person name="Troggio M."/>
            <person name="Leslie C.A."/>
            <person name="Timp W."/>
            <person name="Dendekar A."/>
            <person name="Salzberg S.L."/>
            <person name="Neale D.B."/>
        </authorList>
    </citation>
    <scope>NUCLEOTIDE SEQUENCE</scope>
    <source>
        <tissue evidence="1">Leaves</tissue>
    </source>
</reference>
<proteinExistence type="predicted"/>
<comment type="caution">
    <text evidence="1">The sequence shown here is derived from an EMBL/GenBank/DDBJ whole genome shotgun (WGS) entry which is preliminary data.</text>
</comment>
<evidence type="ECO:0000313" key="1">
    <source>
        <dbReference type="EMBL" id="KAF5447392.1"/>
    </source>
</evidence>
<dbReference type="Gramene" id="Jr14_15670_p1">
    <property type="protein sequence ID" value="cds.Jr14_15670_p1"/>
    <property type="gene ID" value="Jr14_15670"/>
</dbReference>
<gene>
    <name evidence="1" type="ORF">F2P56_032947</name>
</gene>
<dbReference type="Proteomes" id="UP000619265">
    <property type="component" value="Unassembled WGS sequence"/>
</dbReference>